<dbReference type="Pfam" id="PF08812">
    <property type="entry name" value="YtxC"/>
    <property type="match status" value="1"/>
</dbReference>
<protein>
    <submittedName>
        <fullName evidence="1">Putative sporulation protein YtxC</fullName>
    </submittedName>
</protein>
<sequence>MLDVYFSSNKEVINFCEQLFYYNKKIELHWKVHEEWGNHLQIESKLSEMETMEKVAHAMVEVFKLHRMPDMIKGIIQEIYYYSNADEVERILDITHDMIAGEESLKTVRSKKEPMQFLYNLFFASIKENSTIHFDSIVNFRLKEFKDYLIYDVGLAIDEFKREEDHQEFVNMLREFIAKKEAKYNVIHIVQGNPFIFYKPNGKKITKLELRKLMQEEPLYIVGLDGDEFNLAPLVAMSPKKIKIYGDYPSEPKTLTVINVFQERVDFEPYSKFPFSINRSGK</sequence>
<gene>
    <name evidence="1" type="ORF">SAMN05216225_102719</name>
</gene>
<reference evidence="1 2" key="1">
    <citation type="submission" date="2016-11" db="EMBL/GenBank/DDBJ databases">
        <authorList>
            <person name="Jaros S."/>
            <person name="Januszkiewicz K."/>
            <person name="Wedrychowicz H."/>
        </authorList>
    </citation>
    <scope>NUCLEOTIDE SEQUENCE [LARGE SCALE GENOMIC DNA]</scope>
    <source>
        <strain evidence="1 2">IBRC-M 10683</strain>
    </source>
</reference>
<evidence type="ECO:0000313" key="2">
    <source>
        <dbReference type="Proteomes" id="UP000183988"/>
    </source>
</evidence>
<dbReference type="InterPro" id="IPR014199">
    <property type="entry name" value="Spore_YtxC"/>
</dbReference>
<dbReference type="AlphaFoldDB" id="A0A1M5J031"/>
<accession>A0A1M5J031</accession>
<proteinExistence type="predicted"/>
<evidence type="ECO:0000313" key="1">
    <source>
        <dbReference type="EMBL" id="SHG33916.1"/>
    </source>
</evidence>
<organism evidence="1 2">
    <name type="scientific">Ornithinibacillus halophilus</name>
    <dbReference type="NCBI Taxonomy" id="930117"/>
    <lineage>
        <taxon>Bacteria</taxon>
        <taxon>Bacillati</taxon>
        <taxon>Bacillota</taxon>
        <taxon>Bacilli</taxon>
        <taxon>Bacillales</taxon>
        <taxon>Bacillaceae</taxon>
        <taxon>Ornithinibacillus</taxon>
    </lineage>
</organism>
<dbReference type="EMBL" id="FQVW01000027">
    <property type="protein sequence ID" value="SHG33916.1"/>
    <property type="molecule type" value="Genomic_DNA"/>
</dbReference>
<keyword evidence="2" id="KW-1185">Reference proteome</keyword>
<dbReference type="OrthoDB" id="2986513at2"/>
<dbReference type="Proteomes" id="UP000183988">
    <property type="component" value="Unassembled WGS sequence"/>
</dbReference>
<dbReference type="STRING" id="930117.SAMN05216225_102719"/>
<name>A0A1M5J031_9BACI</name>